<evidence type="ECO:0000256" key="9">
    <source>
        <dbReference type="ARBA" id="ARBA00031306"/>
    </source>
</evidence>
<dbReference type="GO" id="GO:0046872">
    <property type="term" value="F:metal ion binding"/>
    <property type="evidence" value="ECO:0007669"/>
    <property type="project" value="UniProtKB-KW"/>
</dbReference>
<keyword evidence="4" id="KW-0285">Flavoprotein</keyword>
<accession>A0A1C3E958</accession>
<dbReference type="InterPro" id="IPR024932">
    <property type="entry name" value="ApbE"/>
</dbReference>
<sequence>MTGTPFQTVRAMDGQMQTRMGRPSLNRLLVVLVWWSLAVICRSSEPDHANHLVGVTADQRESKPSPDSRVGTKPSPSEKNSSQVPVAGFAETGATIASYELSGMAMGMGWKVHVWCRDDVVLDRLALKQQLQAELERLESIFSLYQSQSEISRWNHHRATDWQVVSLDFARLVQEALRQARQSEGAFDPTIAGVMEARKFRSIWPTSSSKNPQPRRQNPEVIPTIDWEAVEVTTEPPQVRKKHPEIQLDLNALVEGLALETMTGCCQRAGVLACLVSLGGEYLIDCERLFSQARNQAGVKIFVESPADATKSVAVIRSIKGCVSTSGTYRQTWPDVESRDQVSHLIAPQTGQPLKASASLVSVYHENPILADGWATSLMVAGREKGLRLANQYQLAALFYSAEEDEPLIISEAAKGIFVPLETALVPTNLFKAQPAKGVRTSEENSSPVVSGWSWGWKMVLCIAGMTALIRFARFAAGRVDG</sequence>
<dbReference type="Gene3D" id="3.10.520.10">
    <property type="entry name" value="ApbE-like domains"/>
    <property type="match status" value="1"/>
</dbReference>
<gene>
    <name evidence="12" type="ORF">A6X21_07235</name>
</gene>
<keyword evidence="6" id="KW-0479">Metal-binding</keyword>
<evidence type="ECO:0000256" key="7">
    <source>
        <dbReference type="ARBA" id="ARBA00022827"/>
    </source>
</evidence>
<comment type="catalytic activity">
    <reaction evidence="10">
        <text>L-threonyl-[protein] + FAD = FMN-L-threonyl-[protein] + AMP + H(+)</text>
        <dbReference type="Rhea" id="RHEA:36847"/>
        <dbReference type="Rhea" id="RHEA-COMP:11060"/>
        <dbReference type="Rhea" id="RHEA-COMP:11061"/>
        <dbReference type="ChEBI" id="CHEBI:15378"/>
        <dbReference type="ChEBI" id="CHEBI:30013"/>
        <dbReference type="ChEBI" id="CHEBI:57692"/>
        <dbReference type="ChEBI" id="CHEBI:74257"/>
        <dbReference type="ChEBI" id="CHEBI:456215"/>
        <dbReference type="EC" id="2.7.1.180"/>
    </reaction>
</comment>
<dbReference type="RefSeq" id="WP_068849184.1">
    <property type="nucleotide sequence ID" value="NZ_LYDR01000123.1"/>
</dbReference>
<dbReference type="PANTHER" id="PTHR30040:SF2">
    <property type="entry name" value="FAD:PROTEIN FMN TRANSFERASE"/>
    <property type="match status" value="1"/>
</dbReference>
<organism evidence="12 13">
    <name type="scientific">Planctopirus hydrillae</name>
    <dbReference type="NCBI Taxonomy" id="1841610"/>
    <lineage>
        <taxon>Bacteria</taxon>
        <taxon>Pseudomonadati</taxon>
        <taxon>Planctomycetota</taxon>
        <taxon>Planctomycetia</taxon>
        <taxon>Planctomycetales</taxon>
        <taxon>Planctomycetaceae</taxon>
        <taxon>Planctopirus</taxon>
    </lineage>
</organism>
<dbReference type="EC" id="2.7.1.180" evidence="2"/>
<evidence type="ECO:0000256" key="1">
    <source>
        <dbReference type="ARBA" id="ARBA00001946"/>
    </source>
</evidence>
<evidence type="ECO:0000313" key="12">
    <source>
        <dbReference type="EMBL" id="ODA29770.1"/>
    </source>
</evidence>
<keyword evidence="13" id="KW-1185">Reference proteome</keyword>
<evidence type="ECO:0000256" key="10">
    <source>
        <dbReference type="ARBA" id="ARBA00048540"/>
    </source>
</evidence>
<dbReference type="AlphaFoldDB" id="A0A1C3E958"/>
<evidence type="ECO:0000256" key="3">
    <source>
        <dbReference type="ARBA" id="ARBA00016337"/>
    </source>
</evidence>
<keyword evidence="5" id="KW-0808">Transferase</keyword>
<reference evidence="12 13" key="1">
    <citation type="submission" date="2016-05" db="EMBL/GenBank/DDBJ databases">
        <title>Genomic and physiological characterization of Planctopirus sp. isolated from fresh water lake.</title>
        <authorList>
            <person name="Subhash Y."/>
            <person name="Ramana C."/>
        </authorList>
    </citation>
    <scope>NUCLEOTIDE SEQUENCE [LARGE SCALE GENOMIC DNA]</scope>
    <source>
        <strain evidence="12 13">JC280</strain>
    </source>
</reference>
<evidence type="ECO:0000256" key="11">
    <source>
        <dbReference type="SAM" id="MobiDB-lite"/>
    </source>
</evidence>
<keyword evidence="7" id="KW-0274">FAD</keyword>
<dbReference type="SUPFAM" id="SSF143631">
    <property type="entry name" value="ApbE-like"/>
    <property type="match status" value="1"/>
</dbReference>
<dbReference type="GO" id="GO:0016740">
    <property type="term" value="F:transferase activity"/>
    <property type="evidence" value="ECO:0007669"/>
    <property type="project" value="UniProtKB-KW"/>
</dbReference>
<evidence type="ECO:0000256" key="6">
    <source>
        <dbReference type="ARBA" id="ARBA00022723"/>
    </source>
</evidence>
<evidence type="ECO:0000256" key="8">
    <source>
        <dbReference type="ARBA" id="ARBA00022842"/>
    </source>
</evidence>
<evidence type="ECO:0000256" key="4">
    <source>
        <dbReference type="ARBA" id="ARBA00022630"/>
    </source>
</evidence>
<protein>
    <recommendedName>
        <fullName evidence="3">FAD:protein FMN transferase</fullName>
        <ecNumber evidence="2">2.7.1.180</ecNumber>
    </recommendedName>
    <alternativeName>
        <fullName evidence="9">Flavin transferase</fullName>
    </alternativeName>
</protein>
<dbReference type="Proteomes" id="UP000094828">
    <property type="component" value="Unassembled WGS sequence"/>
</dbReference>
<comment type="cofactor">
    <cofactor evidence="1">
        <name>Mg(2+)</name>
        <dbReference type="ChEBI" id="CHEBI:18420"/>
    </cofactor>
</comment>
<proteinExistence type="predicted"/>
<evidence type="ECO:0000313" key="13">
    <source>
        <dbReference type="Proteomes" id="UP000094828"/>
    </source>
</evidence>
<name>A0A1C3E958_9PLAN</name>
<dbReference type="Pfam" id="PF02424">
    <property type="entry name" value="ApbE"/>
    <property type="match status" value="1"/>
</dbReference>
<keyword evidence="8" id="KW-0460">Magnesium</keyword>
<dbReference type="PANTHER" id="PTHR30040">
    <property type="entry name" value="THIAMINE BIOSYNTHESIS LIPOPROTEIN APBE"/>
    <property type="match status" value="1"/>
</dbReference>
<dbReference type="EMBL" id="LYDR01000123">
    <property type="protein sequence ID" value="ODA29770.1"/>
    <property type="molecule type" value="Genomic_DNA"/>
</dbReference>
<comment type="caution">
    <text evidence="12">The sequence shown here is derived from an EMBL/GenBank/DDBJ whole genome shotgun (WGS) entry which is preliminary data.</text>
</comment>
<evidence type="ECO:0000256" key="5">
    <source>
        <dbReference type="ARBA" id="ARBA00022679"/>
    </source>
</evidence>
<feature type="region of interest" description="Disordered" evidence="11">
    <location>
        <begin position="54"/>
        <end position="86"/>
    </location>
</feature>
<evidence type="ECO:0000256" key="2">
    <source>
        <dbReference type="ARBA" id="ARBA00011955"/>
    </source>
</evidence>
<dbReference type="InterPro" id="IPR003374">
    <property type="entry name" value="ApbE-like_sf"/>
</dbReference>
<feature type="compositionally biased region" description="Polar residues" evidence="11">
    <location>
        <begin position="74"/>
        <end position="84"/>
    </location>
</feature>